<evidence type="ECO:0008006" key="4">
    <source>
        <dbReference type="Google" id="ProtNLM"/>
    </source>
</evidence>
<keyword evidence="3" id="KW-1185">Reference proteome</keyword>
<evidence type="ECO:0000256" key="1">
    <source>
        <dbReference type="SAM" id="MobiDB-lite"/>
    </source>
</evidence>
<dbReference type="STRING" id="1547922.ISF6_3638"/>
<sequence>MAVRVDTGLALARASDEARYLGRWVALRGDAAGRPHAIVDKRGARLYVFDADGRLAGHSTVLLGAAPGDRSAPGVGQRAQAGHVPMSQRTTPAGRFDSQPGRNLHGEEIVWFDYGAALALHRLRDDGARGDRLRRLATPSPDDNRASLGCVVVPEAFFDAVVRPLLGTRPGVVYVLPDDAPPQARWPDAALSARAE</sequence>
<dbReference type="EMBL" id="BBYR01000054">
    <property type="protein sequence ID" value="GAP37693.1"/>
    <property type="molecule type" value="Genomic_DNA"/>
</dbReference>
<protein>
    <recommendedName>
        <fullName evidence="4">YkuD domain-containing protein</fullName>
    </recommendedName>
</protein>
<feature type="region of interest" description="Disordered" evidence="1">
    <location>
        <begin position="68"/>
        <end position="100"/>
    </location>
</feature>
<organism evidence="2 3">
    <name type="scientific">Piscinibacter sakaiensis</name>
    <name type="common">Ideonella sakaiensis</name>
    <dbReference type="NCBI Taxonomy" id="1547922"/>
    <lineage>
        <taxon>Bacteria</taxon>
        <taxon>Pseudomonadati</taxon>
        <taxon>Pseudomonadota</taxon>
        <taxon>Betaproteobacteria</taxon>
        <taxon>Burkholderiales</taxon>
        <taxon>Sphaerotilaceae</taxon>
        <taxon>Piscinibacter</taxon>
    </lineage>
</organism>
<dbReference type="Proteomes" id="UP000037660">
    <property type="component" value="Unassembled WGS sequence"/>
</dbReference>
<name>A0A0K8P4V3_PISS1</name>
<dbReference type="AlphaFoldDB" id="A0A0K8P4V3"/>
<reference evidence="2 3" key="2">
    <citation type="journal article" date="2016" name="Science">
        <title>A bacterium that degrades and assimilates poly(ethylene terephthalate).</title>
        <authorList>
            <person name="Yoshida S."/>
            <person name="Hiraga K."/>
            <person name="Takehana T."/>
            <person name="Taniguchi I."/>
            <person name="Yamaji H."/>
            <person name="Maeda Y."/>
            <person name="Toyohara K."/>
            <person name="Miyamoto K."/>
            <person name="Kimura Y."/>
            <person name="Oda K."/>
        </authorList>
    </citation>
    <scope>NUCLEOTIDE SEQUENCE [LARGE SCALE GENOMIC DNA]</scope>
    <source>
        <strain evidence="3">NBRC 110686 / TISTR 2288 / 201-F6</strain>
    </source>
</reference>
<evidence type="ECO:0000313" key="2">
    <source>
        <dbReference type="EMBL" id="GAP37693.1"/>
    </source>
</evidence>
<reference evidence="3" key="1">
    <citation type="submission" date="2015-07" db="EMBL/GenBank/DDBJ databases">
        <title>Discovery of a poly(ethylene terephthalate assimilation.</title>
        <authorList>
            <person name="Yoshida S."/>
            <person name="Hiraga K."/>
            <person name="Takehana T."/>
            <person name="Taniguchi I."/>
            <person name="Yamaji H."/>
            <person name="Maeda Y."/>
            <person name="Toyohara K."/>
            <person name="Miyamoto K."/>
            <person name="Kimura Y."/>
            <person name="Oda K."/>
        </authorList>
    </citation>
    <scope>NUCLEOTIDE SEQUENCE [LARGE SCALE GENOMIC DNA]</scope>
    <source>
        <strain evidence="3">NBRC 110686 / TISTR 2288 / 201-F6</strain>
    </source>
</reference>
<proteinExistence type="predicted"/>
<evidence type="ECO:0000313" key="3">
    <source>
        <dbReference type="Proteomes" id="UP000037660"/>
    </source>
</evidence>
<gene>
    <name evidence="2" type="ORF">ISF6_3638</name>
</gene>
<comment type="caution">
    <text evidence="2">The sequence shown here is derived from an EMBL/GenBank/DDBJ whole genome shotgun (WGS) entry which is preliminary data.</text>
</comment>
<accession>A0A0K8P4V3</accession>